<dbReference type="InterPro" id="IPR039934">
    <property type="entry name" value="C2CD2/C2CD2L"/>
</dbReference>
<feature type="compositionally biased region" description="Basic and acidic residues" evidence="3">
    <location>
        <begin position="728"/>
        <end position="737"/>
    </location>
</feature>
<dbReference type="Pfam" id="PF00168">
    <property type="entry name" value="C2"/>
    <property type="match status" value="1"/>
</dbReference>
<proteinExistence type="predicted"/>
<evidence type="ECO:0000256" key="3">
    <source>
        <dbReference type="SAM" id="MobiDB-lite"/>
    </source>
</evidence>
<gene>
    <name evidence="6" type="ORF">Anas_07936</name>
</gene>
<feature type="region of interest" description="Disordered" evidence="3">
    <location>
        <begin position="313"/>
        <end position="337"/>
    </location>
</feature>
<dbReference type="InterPro" id="IPR000008">
    <property type="entry name" value="C2_dom"/>
</dbReference>
<dbReference type="AlphaFoldDB" id="A0A5N5T0R2"/>
<dbReference type="PANTHER" id="PTHR21119">
    <property type="entry name" value="C2 DOMAIN-CONTAINING PROTEIN"/>
    <property type="match status" value="1"/>
</dbReference>
<feature type="compositionally biased region" description="Low complexity" evidence="3">
    <location>
        <begin position="784"/>
        <end position="800"/>
    </location>
</feature>
<dbReference type="EMBL" id="SEYY01019217">
    <property type="protein sequence ID" value="KAB7498510.1"/>
    <property type="molecule type" value="Genomic_DNA"/>
</dbReference>
<dbReference type="CDD" id="cd20831">
    <property type="entry name" value="C1_dGM13116p-like"/>
    <property type="match status" value="1"/>
</dbReference>
<feature type="region of interest" description="Disordered" evidence="3">
    <location>
        <begin position="773"/>
        <end position="800"/>
    </location>
</feature>
<evidence type="ECO:0000256" key="1">
    <source>
        <dbReference type="ARBA" id="ARBA00022723"/>
    </source>
</evidence>
<comment type="caution">
    <text evidence="6">The sequence shown here is derived from an EMBL/GenBank/DDBJ whole genome shotgun (WGS) entry which is preliminary data.</text>
</comment>
<dbReference type="Gene3D" id="3.30.60.20">
    <property type="match status" value="1"/>
</dbReference>
<evidence type="ECO:0000313" key="6">
    <source>
        <dbReference type="EMBL" id="KAB7498510.1"/>
    </source>
</evidence>
<dbReference type="PANTHER" id="PTHR21119:SF5">
    <property type="entry name" value="C2 DOMAIN-CONTAINING PROTEIN"/>
    <property type="match status" value="1"/>
</dbReference>
<dbReference type="InterPro" id="IPR002219">
    <property type="entry name" value="PKC_DAG/PE"/>
</dbReference>
<feature type="region of interest" description="Disordered" evidence="3">
    <location>
        <begin position="705"/>
        <end position="737"/>
    </location>
</feature>
<dbReference type="PROSITE" id="PS00479">
    <property type="entry name" value="ZF_DAG_PE_1"/>
    <property type="match status" value="1"/>
</dbReference>
<dbReference type="SMART" id="SM00109">
    <property type="entry name" value="C1"/>
    <property type="match status" value="1"/>
</dbReference>
<feature type="region of interest" description="Disordered" evidence="3">
    <location>
        <begin position="597"/>
        <end position="692"/>
    </location>
</feature>
<reference evidence="6 7" key="1">
    <citation type="journal article" date="2019" name="PLoS Biol.">
        <title>Sex chromosomes control vertical transmission of feminizing Wolbachia symbionts in an isopod.</title>
        <authorList>
            <person name="Becking T."/>
            <person name="Chebbi M.A."/>
            <person name="Giraud I."/>
            <person name="Moumen B."/>
            <person name="Laverre T."/>
            <person name="Caubet Y."/>
            <person name="Peccoud J."/>
            <person name="Gilbert C."/>
            <person name="Cordaux R."/>
        </authorList>
    </citation>
    <scope>NUCLEOTIDE SEQUENCE [LARGE SCALE GENOMIC DNA]</scope>
    <source>
        <strain evidence="6">ANa2</strain>
        <tissue evidence="6">Whole body excluding digestive tract and cuticle</tissue>
    </source>
</reference>
<name>A0A5N5T0R2_9CRUS</name>
<feature type="region of interest" description="Disordered" evidence="3">
    <location>
        <begin position="243"/>
        <end position="271"/>
    </location>
</feature>
<dbReference type="SMART" id="SM00239">
    <property type="entry name" value="C2"/>
    <property type="match status" value="1"/>
</dbReference>
<feature type="region of interest" description="Disordered" evidence="3">
    <location>
        <begin position="147"/>
        <end position="181"/>
    </location>
</feature>
<keyword evidence="1" id="KW-0479">Metal-binding</keyword>
<evidence type="ECO:0000259" key="5">
    <source>
        <dbReference type="PROSITE" id="PS50081"/>
    </source>
</evidence>
<dbReference type="SUPFAM" id="SSF49562">
    <property type="entry name" value="C2 domain (Calcium/lipid-binding domain, CaLB)"/>
    <property type="match status" value="1"/>
</dbReference>
<evidence type="ECO:0000256" key="2">
    <source>
        <dbReference type="ARBA" id="ARBA00022833"/>
    </source>
</evidence>
<dbReference type="OrthoDB" id="9976063at2759"/>
<dbReference type="InterPro" id="IPR046349">
    <property type="entry name" value="C1-like_sf"/>
</dbReference>
<dbReference type="Proteomes" id="UP000326759">
    <property type="component" value="Unassembled WGS sequence"/>
</dbReference>
<feature type="domain" description="Phorbol-ester/DAG-type" evidence="5">
    <location>
        <begin position="851"/>
        <end position="902"/>
    </location>
</feature>
<feature type="compositionally biased region" description="Low complexity" evidence="3">
    <location>
        <begin position="620"/>
        <end position="633"/>
    </location>
</feature>
<keyword evidence="7" id="KW-1185">Reference proteome</keyword>
<keyword evidence="2" id="KW-0862">Zinc</keyword>
<sequence>MNIIVDCSPTDDMTVTCDMETDLYMRVQTTRTQRDVTTESEYACAVRPLRGRLNVSLRTLQCVAFIKFDGWPEVKMEFEGLRNNAEGLDEYQLQEVLKEELTSALRKVTLELDFLSKKSFPRFMRERTLPETVIPVGYDALVREHQTHPPSFEPKIPASRTPVPPRSQKIPSKISADDSLASSKTNTGILNLSSVPHSLEKVIPLETNKSVISSGTPFTPVLKEEDLARKNIERFVYESFERKLPSGSVSPPKENLSPKSSTDFAPGHNPVSRLSMVFSSREKPIDEFSEDISKARDEEDDKEDKRFLEELKRLESNKSSLVGPPPPPRNPSPASDLTKESFKETVLNNPYVKHLPESAAKSFNQVATSQLSPPVGIVGLKGKRLLVKVVKASGVGGEAGVSSCYSVIEMDDPAQKFTTSVVNDTNSPFWDEQFLFDLSDNTLELLFELYDKSDGRFVGLGIVGIEELVATPSQRQIIPLQPRPYEKDEFLFLDRADLPDIAFRKPKKPQTLETDKVKSTTKTYTILPDEKNTEEEEEDTGGMSGSVGVAEAVLKDLKEKPNGSPLLGPNTRSTVIIHSSRKVGKLPTGEYYEVLNGSQLEGVENEDDENYKPGVSDEFGTGVVSSGTASSSGHHQSRLGTQASGTTSNTAENTHELEGESSTLEIPTDGTVGVSSNGLEDDRGRSRSRRKRDFFGSLRRRFSRSKLRSKSVDPTSERVDIGDVVTGGRRDVSLDRDPLAGRSVSMERSASRLSSYGRSRAFLSVPKFIRGRSSPSGGTGVGSGDSESTRSSLSGTSGLSSASAKTYINEASILVVETLENGVIKHYLVPLSLQRKNKWKKKGTKLHIYNEHTFVAKHMSSSISCQVCQKGMGRRLGKQGYECRDCSYKCHKPCHVKTDIICPNSTINSMDLVYVKDDKANNKNSKLNS</sequence>
<dbReference type="Gene3D" id="2.60.40.150">
    <property type="entry name" value="C2 domain"/>
    <property type="match status" value="1"/>
</dbReference>
<dbReference type="SUPFAM" id="SSF57889">
    <property type="entry name" value="Cysteine-rich domain"/>
    <property type="match status" value="1"/>
</dbReference>
<protein>
    <submittedName>
        <fullName evidence="6">Uncharacterized protein</fullName>
    </submittedName>
</protein>
<evidence type="ECO:0000259" key="4">
    <source>
        <dbReference type="PROSITE" id="PS50004"/>
    </source>
</evidence>
<feature type="region of interest" description="Disordered" evidence="3">
    <location>
        <begin position="506"/>
        <end position="545"/>
    </location>
</feature>
<feature type="compositionally biased region" description="Polar residues" evidence="3">
    <location>
        <begin position="638"/>
        <end position="652"/>
    </location>
</feature>
<dbReference type="InterPro" id="IPR035892">
    <property type="entry name" value="C2_domain_sf"/>
</dbReference>
<dbReference type="GO" id="GO:0046872">
    <property type="term" value="F:metal ion binding"/>
    <property type="evidence" value="ECO:0007669"/>
    <property type="project" value="UniProtKB-KW"/>
</dbReference>
<organism evidence="6 7">
    <name type="scientific">Armadillidium nasatum</name>
    <dbReference type="NCBI Taxonomy" id="96803"/>
    <lineage>
        <taxon>Eukaryota</taxon>
        <taxon>Metazoa</taxon>
        <taxon>Ecdysozoa</taxon>
        <taxon>Arthropoda</taxon>
        <taxon>Crustacea</taxon>
        <taxon>Multicrustacea</taxon>
        <taxon>Malacostraca</taxon>
        <taxon>Eumalacostraca</taxon>
        <taxon>Peracarida</taxon>
        <taxon>Isopoda</taxon>
        <taxon>Oniscidea</taxon>
        <taxon>Crinocheta</taxon>
        <taxon>Armadillidiidae</taxon>
        <taxon>Armadillidium</taxon>
    </lineage>
</organism>
<evidence type="ECO:0000313" key="7">
    <source>
        <dbReference type="Proteomes" id="UP000326759"/>
    </source>
</evidence>
<dbReference type="PROSITE" id="PS50081">
    <property type="entry name" value="ZF_DAG_PE_2"/>
    <property type="match status" value="1"/>
</dbReference>
<dbReference type="Pfam" id="PF00130">
    <property type="entry name" value="C1_1"/>
    <property type="match status" value="1"/>
</dbReference>
<dbReference type="PROSITE" id="PS50004">
    <property type="entry name" value="C2"/>
    <property type="match status" value="1"/>
</dbReference>
<feature type="domain" description="C2" evidence="4">
    <location>
        <begin position="365"/>
        <end position="485"/>
    </location>
</feature>
<accession>A0A5N5T0R2</accession>